<dbReference type="Pfam" id="PF00581">
    <property type="entry name" value="Rhodanese"/>
    <property type="match status" value="1"/>
</dbReference>
<proteinExistence type="predicted"/>
<dbReference type="GO" id="GO:0043828">
    <property type="term" value="F:tRNA 2-selenouridine synthase activity"/>
    <property type="evidence" value="ECO:0007669"/>
    <property type="project" value="InterPro"/>
</dbReference>
<dbReference type="PROSITE" id="PS50206">
    <property type="entry name" value="RHODANESE_3"/>
    <property type="match status" value="1"/>
</dbReference>
<evidence type="ECO:0000313" key="4">
    <source>
        <dbReference type="Proteomes" id="UP000521868"/>
    </source>
</evidence>
<dbReference type="InterPro" id="IPR017582">
    <property type="entry name" value="SelU"/>
</dbReference>
<sequence length="352" mass="39044">MSVHTISAAEAIERLERFDAILDARSEAEYAEDHLPGAVNWPSLDNAERHEVGTIYKQVSPFEARKRGAALVAANIARHIEREVLDKGKDWQPLVYCWRGGKRSGSLALVLGQIGFSVSVVEGGYKAFRGSVLAALPALAQRLQYRVVCGPTGAGKTRLLHALERAGAQVLDLEGLASHRSSVLGLIPGQPQPTQKAFDTLVWDRLRRFDPGRPVFVESESRKVGNVAVPEALIERMRASECLRLELADDERVGLLLEEYDFFVRDPDLFRQRLAALAELRGKAVVQEWQDEVAAGRIENVVRELLFKHYDPGYAASIRRNFSRYEAAPVIAPRDRSVAAMEEVAAQLARTA</sequence>
<dbReference type="SUPFAM" id="SSF52540">
    <property type="entry name" value="P-loop containing nucleoside triphosphate hydrolases"/>
    <property type="match status" value="1"/>
</dbReference>
<dbReference type="NCBIfam" id="TIGR03167">
    <property type="entry name" value="tRNA_sel_U_synt"/>
    <property type="match status" value="1"/>
</dbReference>
<evidence type="ECO:0000259" key="2">
    <source>
        <dbReference type="PROSITE" id="PS50206"/>
    </source>
</evidence>
<dbReference type="InterPro" id="IPR058840">
    <property type="entry name" value="AAA_SelU"/>
</dbReference>
<keyword evidence="1" id="KW-0711">Selenium</keyword>
<dbReference type="SMART" id="SM00450">
    <property type="entry name" value="RHOD"/>
    <property type="match status" value="1"/>
</dbReference>
<dbReference type="PANTHER" id="PTHR30401:SF0">
    <property type="entry name" value="TRNA 2-SELENOURIDINE SYNTHASE"/>
    <property type="match status" value="1"/>
</dbReference>
<dbReference type="GO" id="GO:0002098">
    <property type="term" value="P:tRNA wobble uridine modification"/>
    <property type="evidence" value="ECO:0007669"/>
    <property type="project" value="InterPro"/>
</dbReference>
<organism evidence="3 4">
    <name type="scientific">Ramlibacter lithotrophicus</name>
    <dbReference type="NCBI Taxonomy" id="2606681"/>
    <lineage>
        <taxon>Bacteria</taxon>
        <taxon>Pseudomonadati</taxon>
        <taxon>Pseudomonadota</taxon>
        <taxon>Betaproteobacteria</taxon>
        <taxon>Burkholderiales</taxon>
        <taxon>Comamonadaceae</taxon>
        <taxon>Ramlibacter</taxon>
    </lineage>
</organism>
<dbReference type="Proteomes" id="UP000521868">
    <property type="component" value="Unassembled WGS sequence"/>
</dbReference>
<gene>
    <name evidence="3" type="primary">mnmH</name>
    <name evidence="3" type="ORF">RAMLITH_00960</name>
</gene>
<dbReference type="Gene3D" id="3.40.250.10">
    <property type="entry name" value="Rhodanese-like domain"/>
    <property type="match status" value="1"/>
</dbReference>
<dbReference type="RefSeq" id="WP_168105473.1">
    <property type="nucleotide sequence ID" value="NZ_VTOX01000001.1"/>
</dbReference>
<reference evidence="3 4" key="1">
    <citation type="journal article" date="2020" name="Nature">
        <title>Bacterial chemolithoautotrophy via manganese oxidation.</title>
        <authorList>
            <person name="Yu H."/>
            <person name="Leadbetter J.R."/>
        </authorList>
    </citation>
    <scope>NUCLEOTIDE SEQUENCE [LARGE SCALE GENOMIC DNA]</scope>
    <source>
        <strain evidence="3 4">RBP-1</strain>
    </source>
</reference>
<dbReference type="InterPro" id="IPR036873">
    <property type="entry name" value="Rhodanese-like_dom_sf"/>
</dbReference>
<dbReference type="InterPro" id="IPR001763">
    <property type="entry name" value="Rhodanese-like_dom"/>
</dbReference>
<dbReference type="NCBIfam" id="NF008752">
    <property type="entry name" value="PRK11784.1-4"/>
    <property type="match status" value="1"/>
</dbReference>
<dbReference type="Pfam" id="PF26341">
    <property type="entry name" value="AAA_SelU"/>
    <property type="match status" value="1"/>
</dbReference>
<dbReference type="AlphaFoldDB" id="A0A7X6I4J7"/>
<feature type="domain" description="Rhodanese" evidence="2">
    <location>
        <begin position="21"/>
        <end position="137"/>
    </location>
</feature>
<evidence type="ECO:0000313" key="3">
    <source>
        <dbReference type="EMBL" id="NKE64376.1"/>
    </source>
</evidence>
<evidence type="ECO:0000256" key="1">
    <source>
        <dbReference type="ARBA" id="ARBA00023266"/>
    </source>
</evidence>
<dbReference type="EMBL" id="VTOX01000001">
    <property type="protein sequence ID" value="NKE64376.1"/>
    <property type="molecule type" value="Genomic_DNA"/>
</dbReference>
<name>A0A7X6I4J7_9BURK</name>
<accession>A0A7X6I4J7</accession>
<comment type="caution">
    <text evidence="3">The sequence shown here is derived from an EMBL/GenBank/DDBJ whole genome shotgun (WGS) entry which is preliminary data.</text>
</comment>
<dbReference type="SUPFAM" id="SSF52821">
    <property type="entry name" value="Rhodanese/Cell cycle control phosphatase"/>
    <property type="match status" value="1"/>
</dbReference>
<protein>
    <submittedName>
        <fullName evidence="3">tRNA 2-selenouridine(34) synthase MnmH</fullName>
    </submittedName>
</protein>
<dbReference type="InterPro" id="IPR027417">
    <property type="entry name" value="P-loop_NTPase"/>
</dbReference>
<dbReference type="NCBIfam" id="NF008750">
    <property type="entry name" value="PRK11784.1-2"/>
    <property type="match status" value="1"/>
</dbReference>
<keyword evidence="4" id="KW-1185">Reference proteome</keyword>
<dbReference type="PANTHER" id="PTHR30401">
    <property type="entry name" value="TRNA 2-SELENOURIDINE SYNTHASE"/>
    <property type="match status" value="1"/>
</dbReference>